<evidence type="ECO:0000313" key="4">
    <source>
        <dbReference type="EMBL" id="MPM37770.1"/>
    </source>
</evidence>
<dbReference type="InterPro" id="IPR004381">
    <property type="entry name" value="Glycerate_kinase"/>
</dbReference>
<evidence type="ECO:0000256" key="1">
    <source>
        <dbReference type="ARBA" id="ARBA00006284"/>
    </source>
</evidence>
<keyword evidence="3 4" id="KW-0418">Kinase</keyword>
<dbReference type="Gene3D" id="3.40.50.10350">
    <property type="entry name" value="Glycerate kinase, domain 1"/>
    <property type="match status" value="1"/>
</dbReference>
<evidence type="ECO:0000256" key="2">
    <source>
        <dbReference type="ARBA" id="ARBA00022679"/>
    </source>
</evidence>
<dbReference type="GO" id="GO:0031388">
    <property type="term" value="P:organic acid phosphorylation"/>
    <property type="evidence" value="ECO:0007669"/>
    <property type="project" value="InterPro"/>
</dbReference>
<comment type="similarity">
    <text evidence="1">Belongs to the glycerate kinase type-1 family.</text>
</comment>
<dbReference type="EC" id="2.7.1.165" evidence="4"/>
<dbReference type="InterPro" id="IPR018193">
    <property type="entry name" value="Glyc_kinase_flavodox-like_fold"/>
</dbReference>
<dbReference type="GO" id="GO:0008887">
    <property type="term" value="F:glycerate kinase activity"/>
    <property type="evidence" value="ECO:0007669"/>
    <property type="project" value="InterPro"/>
</dbReference>
<dbReference type="InterPro" id="IPR036129">
    <property type="entry name" value="Glycerate_kinase_sf"/>
</dbReference>
<dbReference type="EMBL" id="VSSQ01008060">
    <property type="protein sequence ID" value="MPM37770.1"/>
    <property type="molecule type" value="Genomic_DNA"/>
</dbReference>
<sequence length="208" mass="22075">MAKIDTSGLDPALKHVTITTMCDIDNPYYGPTGAAHIFGPQKGATPDMVKILDANMQSIAKVIERDCKMDVQSIPGSGAAGGMGGGMAAFFGSRLQMGIETVLETVNFDKLLTKADLVLTGEGKIDGQSLRGKVVIGVARRAKKANVPVLAIVGDIADDVEGAYDEGVSGIFSINRLAIDFKQAKPRAPMDMEKTVDNLMRFAKRMGL</sequence>
<keyword evidence="2 4" id="KW-0808">Transferase</keyword>
<dbReference type="Gene3D" id="3.90.1510.10">
    <property type="entry name" value="Glycerate kinase, domain 2"/>
    <property type="match status" value="1"/>
</dbReference>
<dbReference type="PANTHER" id="PTHR21599:SF0">
    <property type="entry name" value="GLYCERATE KINASE"/>
    <property type="match status" value="1"/>
</dbReference>
<gene>
    <name evidence="4" type="primary">garK_5</name>
    <name evidence="4" type="ORF">SDC9_84389</name>
</gene>
<name>A0A644ZA56_9ZZZZ</name>
<evidence type="ECO:0000256" key="3">
    <source>
        <dbReference type="ARBA" id="ARBA00022777"/>
    </source>
</evidence>
<protein>
    <submittedName>
        <fullName evidence="4">Glycerate 2-kinase</fullName>
        <ecNumber evidence="4">2.7.1.165</ecNumber>
    </submittedName>
</protein>
<proteinExistence type="inferred from homology"/>
<comment type="caution">
    <text evidence="4">The sequence shown here is derived from an EMBL/GenBank/DDBJ whole genome shotgun (WGS) entry which is preliminary data.</text>
</comment>
<dbReference type="NCBIfam" id="TIGR00045">
    <property type="entry name" value="glycerate kinase"/>
    <property type="match status" value="1"/>
</dbReference>
<accession>A0A644ZA56</accession>
<dbReference type="PANTHER" id="PTHR21599">
    <property type="entry name" value="GLYCERATE KINASE"/>
    <property type="match status" value="1"/>
</dbReference>
<dbReference type="InterPro" id="IPR018197">
    <property type="entry name" value="Glycerate_kinase_RE-like"/>
</dbReference>
<dbReference type="GO" id="GO:0043798">
    <property type="term" value="F:glycerate 2-kinase activity"/>
    <property type="evidence" value="ECO:0007669"/>
    <property type="project" value="UniProtKB-EC"/>
</dbReference>
<organism evidence="4">
    <name type="scientific">bioreactor metagenome</name>
    <dbReference type="NCBI Taxonomy" id="1076179"/>
    <lineage>
        <taxon>unclassified sequences</taxon>
        <taxon>metagenomes</taxon>
        <taxon>ecological metagenomes</taxon>
    </lineage>
</organism>
<reference evidence="4" key="1">
    <citation type="submission" date="2019-08" db="EMBL/GenBank/DDBJ databases">
        <authorList>
            <person name="Kucharzyk K."/>
            <person name="Murdoch R.W."/>
            <person name="Higgins S."/>
            <person name="Loffler F."/>
        </authorList>
    </citation>
    <scope>NUCLEOTIDE SEQUENCE</scope>
</reference>
<dbReference type="Pfam" id="PF02595">
    <property type="entry name" value="Gly_kinase"/>
    <property type="match status" value="1"/>
</dbReference>
<dbReference type="AlphaFoldDB" id="A0A644ZA56"/>
<dbReference type="SUPFAM" id="SSF110738">
    <property type="entry name" value="Glycerate kinase I"/>
    <property type="match status" value="1"/>
</dbReference>